<protein>
    <submittedName>
        <fullName evidence="4">Polysaccharide deacetylase family protein</fullName>
    </submittedName>
</protein>
<proteinExistence type="predicted"/>
<gene>
    <name evidence="4" type="ORF">GCM10009838_17580</name>
</gene>
<dbReference type="PANTHER" id="PTHR34216:SF3">
    <property type="entry name" value="POLY-BETA-1,6-N-ACETYL-D-GLUCOSAMINE N-DEACETYLASE"/>
    <property type="match status" value="1"/>
</dbReference>
<dbReference type="InterPro" id="IPR051398">
    <property type="entry name" value="Polysacch_Deacetylase"/>
</dbReference>
<dbReference type="SUPFAM" id="SSF88713">
    <property type="entry name" value="Glycoside hydrolase/deacetylase"/>
    <property type="match status" value="1"/>
</dbReference>
<evidence type="ECO:0000313" key="5">
    <source>
        <dbReference type="Proteomes" id="UP001499854"/>
    </source>
</evidence>
<comment type="caution">
    <text evidence="4">The sequence shown here is derived from an EMBL/GenBank/DDBJ whole genome shotgun (WGS) entry which is preliminary data.</text>
</comment>
<dbReference type="InterPro" id="IPR011330">
    <property type="entry name" value="Glyco_hydro/deAcase_b/a-brl"/>
</dbReference>
<dbReference type="PROSITE" id="PS51677">
    <property type="entry name" value="NODB"/>
    <property type="match status" value="1"/>
</dbReference>
<dbReference type="InterPro" id="IPR002509">
    <property type="entry name" value="NODB_dom"/>
</dbReference>
<organism evidence="4 5">
    <name type="scientific">Catenulispora subtropica</name>
    <dbReference type="NCBI Taxonomy" id="450798"/>
    <lineage>
        <taxon>Bacteria</taxon>
        <taxon>Bacillati</taxon>
        <taxon>Actinomycetota</taxon>
        <taxon>Actinomycetes</taxon>
        <taxon>Catenulisporales</taxon>
        <taxon>Catenulisporaceae</taxon>
        <taxon>Catenulispora</taxon>
    </lineage>
</organism>
<dbReference type="RefSeq" id="WP_344656447.1">
    <property type="nucleotide sequence ID" value="NZ_BAAAQM010000007.1"/>
</dbReference>
<evidence type="ECO:0000256" key="2">
    <source>
        <dbReference type="ARBA" id="ARBA00022729"/>
    </source>
</evidence>
<evidence type="ECO:0000256" key="1">
    <source>
        <dbReference type="ARBA" id="ARBA00004613"/>
    </source>
</evidence>
<sequence>MTAALSHDSVAAGRRTPHLPLIMMYHSVGVRPYDPHNLAVTPERFEEQMATLSRRGLRGVSVAELLAARAAGSARGLIGLTFDDGYTDVVENALPILQRFGFSGTFYVLAGRIGGANEWDEGTPWPLVDETGIRRWADAGFEVGSHGTMHTALAGAAPEVLRSEVADSREKLSEIIGKPPSGYCYAYGSMDAAARTAVAEAGYDYGCAVVSRLSLGRHALPRIWIGQVHTSKHILKMLYTYRLHRRISGRNAL</sequence>
<accession>A0ABN2R0I2</accession>
<dbReference type="EMBL" id="BAAAQM010000007">
    <property type="protein sequence ID" value="GAA1961482.1"/>
    <property type="molecule type" value="Genomic_DNA"/>
</dbReference>
<evidence type="ECO:0000313" key="4">
    <source>
        <dbReference type="EMBL" id="GAA1961482.1"/>
    </source>
</evidence>
<name>A0ABN2R0I2_9ACTN</name>
<dbReference type="CDD" id="cd10918">
    <property type="entry name" value="CE4_NodB_like_5s_6s"/>
    <property type="match status" value="1"/>
</dbReference>
<dbReference type="Gene3D" id="3.20.20.370">
    <property type="entry name" value="Glycoside hydrolase/deacetylase"/>
    <property type="match status" value="1"/>
</dbReference>
<reference evidence="4 5" key="1">
    <citation type="journal article" date="2019" name="Int. J. Syst. Evol. Microbiol.">
        <title>The Global Catalogue of Microorganisms (GCM) 10K type strain sequencing project: providing services to taxonomists for standard genome sequencing and annotation.</title>
        <authorList>
            <consortium name="The Broad Institute Genomics Platform"/>
            <consortium name="The Broad Institute Genome Sequencing Center for Infectious Disease"/>
            <person name="Wu L."/>
            <person name="Ma J."/>
        </authorList>
    </citation>
    <scope>NUCLEOTIDE SEQUENCE [LARGE SCALE GENOMIC DNA]</scope>
    <source>
        <strain evidence="4 5">JCM 16013</strain>
    </source>
</reference>
<keyword evidence="5" id="KW-1185">Reference proteome</keyword>
<feature type="domain" description="NodB homology" evidence="3">
    <location>
        <begin position="76"/>
        <end position="253"/>
    </location>
</feature>
<comment type="subcellular location">
    <subcellularLocation>
        <location evidence="1">Secreted</location>
    </subcellularLocation>
</comment>
<keyword evidence="2" id="KW-0732">Signal</keyword>
<dbReference type="PANTHER" id="PTHR34216">
    <property type="match status" value="1"/>
</dbReference>
<dbReference type="Proteomes" id="UP001499854">
    <property type="component" value="Unassembled WGS sequence"/>
</dbReference>
<dbReference type="Pfam" id="PF01522">
    <property type="entry name" value="Polysacc_deac_1"/>
    <property type="match status" value="1"/>
</dbReference>
<evidence type="ECO:0000259" key="3">
    <source>
        <dbReference type="PROSITE" id="PS51677"/>
    </source>
</evidence>